<dbReference type="InterPro" id="IPR038570">
    <property type="entry name" value="HicA_sf"/>
</dbReference>
<dbReference type="RefSeq" id="WP_338096643.1">
    <property type="nucleotide sequence ID" value="NZ_JAWDKB010000006.1"/>
</dbReference>
<keyword evidence="1" id="KW-1277">Toxin-antitoxin system</keyword>
<dbReference type="Pfam" id="PF07927">
    <property type="entry name" value="HicA_toxin"/>
    <property type="match status" value="1"/>
</dbReference>
<name>A0AAE4SC15_9EURY</name>
<dbReference type="Gene3D" id="3.30.920.30">
    <property type="entry name" value="Hypothetical protein"/>
    <property type="match status" value="1"/>
</dbReference>
<evidence type="ECO:0000256" key="1">
    <source>
        <dbReference type="ARBA" id="ARBA00022649"/>
    </source>
</evidence>
<gene>
    <name evidence="7" type="ORF">McpCs1_15370</name>
</gene>
<evidence type="ECO:0000256" key="4">
    <source>
        <dbReference type="ARBA" id="ARBA00022801"/>
    </source>
</evidence>
<evidence type="ECO:0000256" key="3">
    <source>
        <dbReference type="ARBA" id="ARBA00022759"/>
    </source>
</evidence>
<keyword evidence="6" id="KW-0346">Stress response</keyword>
<evidence type="ECO:0008006" key="9">
    <source>
        <dbReference type="Google" id="ProtNLM"/>
    </source>
</evidence>
<evidence type="ECO:0000256" key="5">
    <source>
        <dbReference type="ARBA" id="ARBA00022884"/>
    </source>
</evidence>
<keyword evidence="4" id="KW-0378">Hydrolase</keyword>
<sequence>MSVLKCDAVTKALKKKGFVLVRGRSKHIVYFFVHDGKKSEIATHLSHNKQEINDALQREMAEQTYLSKTEFAEMVSCKIGYDELVARYVDLGLLQKD</sequence>
<evidence type="ECO:0000313" key="7">
    <source>
        <dbReference type="EMBL" id="MDV0444141.1"/>
    </source>
</evidence>
<dbReference type="SUPFAM" id="SSF54786">
    <property type="entry name" value="YcfA/nrd intein domain"/>
    <property type="match status" value="1"/>
</dbReference>
<dbReference type="InterPro" id="IPR012933">
    <property type="entry name" value="HicA_mRNA_interferase"/>
</dbReference>
<keyword evidence="3" id="KW-0255">Endonuclease</keyword>
<dbReference type="EMBL" id="JAWDKB010000006">
    <property type="protein sequence ID" value="MDV0444141.1"/>
    <property type="molecule type" value="Genomic_DNA"/>
</dbReference>
<dbReference type="Proteomes" id="UP001283212">
    <property type="component" value="Unassembled WGS sequence"/>
</dbReference>
<accession>A0AAE4SC15</accession>
<comment type="caution">
    <text evidence="7">The sequence shown here is derived from an EMBL/GenBank/DDBJ whole genome shotgun (WGS) entry which is preliminary data.</text>
</comment>
<keyword evidence="5" id="KW-0694">RNA-binding</keyword>
<dbReference type="GO" id="GO:0003729">
    <property type="term" value="F:mRNA binding"/>
    <property type="evidence" value="ECO:0007669"/>
    <property type="project" value="InterPro"/>
</dbReference>
<reference evidence="7 8" key="1">
    <citation type="submission" date="2023-06" db="EMBL/GenBank/DDBJ databases">
        <title>Genome sequence of Methancorpusculaceae sp. Cs1.</title>
        <authorList>
            <person name="Protasov E."/>
            <person name="Platt K."/>
            <person name="Poehlein A."/>
            <person name="Daniel R."/>
            <person name="Brune A."/>
        </authorList>
    </citation>
    <scope>NUCLEOTIDE SEQUENCE [LARGE SCALE GENOMIC DNA]</scope>
    <source>
        <strain evidence="7 8">Cs1</strain>
    </source>
</reference>
<keyword evidence="8" id="KW-1185">Reference proteome</keyword>
<dbReference type="GO" id="GO:0004519">
    <property type="term" value="F:endonuclease activity"/>
    <property type="evidence" value="ECO:0007669"/>
    <property type="project" value="UniProtKB-KW"/>
</dbReference>
<dbReference type="GO" id="GO:0016787">
    <property type="term" value="F:hydrolase activity"/>
    <property type="evidence" value="ECO:0007669"/>
    <property type="project" value="UniProtKB-KW"/>
</dbReference>
<evidence type="ECO:0000313" key="8">
    <source>
        <dbReference type="Proteomes" id="UP001283212"/>
    </source>
</evidence>
<keyword evidence="2" id="KW-0540">Nuclease</keyword>
<dbReference type="AlphaFoldDB" id="A0AAE4SC15"/>
<organism evidence="7 8">
    <name type="scientific">Methanorbis rubei</name>
    <dbReference type="NCBI Taxonomy" id="3028300"/>
    <lineage>
        <taxon>Archaea</taxon>
        <taxon>Methanobacteriati</taxon>
        <taxon>Methanobacteriota</taxon>
        <taxon>Stenosarchaea group</taxon>
        <taxon>Methanomicrobia</taxon>
        <taxon>Methanomicrobiales</taxon>
        <taxon>Methanocorpusculaceae</taxon>
        <taxon>Methanorbis</taxon>
    </lineage>
</organism>
<protein>
    <recommendedName>
        <fullName evidence="9">Type II toxin-antitoxin system HicA family toxin</fullName>
    </recommendedName>
</protein>
<evidence type="ECO:0000256" key="2">
    <source>
        <dbReference type="ARBA" id="ARBA00022722"/>
    </source>
</evidence>
<proteinExistence type="predicted"/>
<evidence type="ECO:0000256" key="6">
    <source>
        <dbReference type="ARBA" id="ARBA00023016"/>
    </source>
</evidence>